<reference evidence="1 2" key="1">
    <citation type="submission" date="2018-08" db="EMBL/GenBank/DDBJ databases">
        <title>Fibrisoma montanum sp. nov., isolated from Danxia mountain soil.</title>
        <authorList>
            <person name="Huang Y."/>
        </authorList>
    </citation>
    <scope>NUCLEOTIDE SEQUENCE [LARGE SCALE GENOMIC DNA]</scope>
    <source>
        <strain evidence="1 2">HYT19</strain>
    </source>
</reference>
<sequence>MEDLTPEQIVELADSYRRTARALAEFQLTHWPDLSHEQHLDLNAYQNSLLNRAQDLMTFSVRLAFHEAGPMIDAILQATEEARSGLKRISNLTLALNVGAITVALAANIARANPKGIQSALKELGELLKMEGEE</sequence>
<accession>A0A418MBC0</accession>
<organism evidence="1 2">
    <name type="scientific">Fibrisoma montanum</name>
    <dbReference type="NCBI Taxonomy" id="2305895"/>
    <lineage>
        <taxon>Bacteria</taxon>
        <taxon>Pseudomonadati</taxon>
        <taxon>Bacteroidota</taxon>
        <taxon>Cytophagia</taxon>
        <taxon>Cytophagales</taxon>
        <taxon>Spirosomataceae</taxon>
        <taxon>Fibrisoma</taxon>
    </lineage>
</organism>
<dbReference type="RefSeq" id="WP_119667883.1">
    <property type="nucleotide sequence ID" value="NZ_QXED01000003.1"/>
</dbReference>
<comment type="caution">
    <text evidence="1">The sequence shown here is derived from an EMBL/GenBank/DDBJ whole genome shotgun (WGS) entry which is preliminary data.</text>
</comment>
<protein>
    <submittedName>
        <fullName evidence="1">Uncharacterized protein</fullName>
    </submittedName>
</protein>
<dbReference type="EMBL" id="QXED01000003">
    <property type="protein sequence ID" value="RIV23668.1"/>
    <property type="molecule type" value="Genomic_DNA"/>
</dbReference>
<dbReference type="OrthoDB" id="957711at2"/>
<evidence type="ECO:0000313" key="2">
    <source>
        <dbReference type="Proteomes" id="UP000283523"/>
    </source>
</evidence>
<proteinExistence type="predicted"/>
<dbReference type="AlphaFoldDB" id="A0A418MBC0"/>
<dbReference type="Proteomes" id="UP000283523">
    <property type="component" value="Unassembled WGS sequence"/>
</dbReference>
<name>A0A418MBC0_9BACT</name>
<keyword evidence="2" id="KW-1185">Reference proteome</keyword>
<gene>
    <name evidence="1" type="ORF">DYU11_11850</name>
</gene>
<evidence type="ECO:0000313" key="1">
    <source>
        <dbReference type="EMBL" id="RIV23668.1"/>
    </source>
</evidence>